<dbReference type="EMBL" id="APQG01000034">
    <property type="protein sequence ID" value="ENV94822.1"/>
    <property type="molecule type" value="Genomic_DNA"/>
</dbReference>
<organism evidence="2 3">
    <name type="scientific">Acinetobacter bereziniae LMG 1003 = CIP 70.12</name>
    <dbReference type="NCBI Taxonomy" id="981324"/>
    <lineage>
        <taxon>Bacteria</taxon>
        <taxon>Pseudomonadati</taxon>
        <taxon>Pseudomonadota</taxon>
        <taxon>Gammaproteobacteria</taxon>
        <taxon>Moraxellales</taxon>
        <taxon>Moraxellaceae</taxon>
        <taxon>Acinetobacter</taxon>
    </lineage>
</organism>
<dbReference type="AlphaFoldDB" id="N9D9D7"/>
<evidence type="ECO:0000313" key="3">
    <source>
        <dbReference type="Proteomes" id="UP000013251"/>
    </source>
</evidence>
<name>N9D9D7_ACIBZ</name>
<dbReference type="Proteomes" id="UP000013251">
    <property type="component" value="Unassembled WGS sequence"/>
</dbReference>
<dbReference type="HOGENOM" id="CLU_142045_0_0_6"/>
<feature type="transmembrane region" description="Helical" evidence="1">
    <location>
        <begin position="49"/>
        <end position="75"/>
    </location>
</feature>
<keyword evidence="1" id="KW-1133">Transmembrane helix</keyword>
<reference evidence="2 3" key="1">
    <citation type="submission" date="2013-02" db="EMBL/GenBank/DDBJ databases">
        <title>The Genome Sequence of Acinetobacter bereziniae CIP 70.12.</title>
        <authorList>
            <consortium name="The Broad Institute Genome Sequencing Platform"/>
            <consortium name="The Broad Institute Genome Sequencing Center for Infectious Disease"/>
            <person name="Cerqueira G."/>
            <person name="Feldgarden M."/>
            <person name="Courvalin P."/>
            <person name="Perichon B."/>
            <person name="Grillot-Courvalin C."/>
            <person name="Clermont D."/>
            <person name="Rocha E."/>
            <person name="Yoon E.-J."/>
            <person name="Nemec A."/>
            <person name="Walker B."/>
            <person name="Young S.K."/>
            <person name="Zeng Q."/>
            <person name="Gargeya S."/>
            <person name="Fitzgerald M."/>
            <person name="Haas B."/>
            <person name="Abouelleil A."/>
            <person name="Alvarado L."/>
            <person name="Arachchi H.M."/>
            <person name="Berlin A.M."/>
            <person name="Chapman S.B."/>
            <person name="Dewar J."/>
            <person name="Goldberg J."/>
            <person name="Griggs A."/>
            <person name="Gujja S."/>
            <person name="Hansen M."/>
            <person name="Howarth C."/>
            <person name="Imamovic A."/>
            <person name="Larimer J."/>
            <person name="McCowan C."/>
            <person name="Murphy C."/>
            <person name="Neiman D."/>
            <person name="Pearson M."/>
            <person name="Priest M."/>
            <person name="Roberts A."/>
            <person name="Saif S."/>
            <person name="Shea T."/>
            <person name="Sisk P."/>
            <person name="Sykes S."/>
            <person name="Wortman J."/>
            <person name="Nusbaum C."/>
            <person name="Birren B."/>
        </authorList>
    </citation>
    <scope>NUCLEOTIDE SEQUENCE [LARGE SCALE GENOMIC DNA]</scope>
    <source>
        <strain evidence="2 3">CIP 70.12</strain>
    </source>
</reference>
<proteinExistence type="predicted"/>
<sequence length="156" mass="18402">MSQNFYYPPIDTATFHVVVSLIFNAKSFKINKKRATKMTSLNRKEWHETFLKMVASASMITFIIYMSCLIIYILLSQISQYFIVQNIVSSFSFISLFILTMQTLRSMYHVYYLPLMNSCAHTYQKLIFFCSSFSIALIVLSSFFFNFTQMLKTYYN</sequence>
<feature type="transmembrane region" description="Helical" evidence="1">
    <location>
        <begin position="126"/>
        <end position="147"/>
    </location>
</feature>
<evidence type="ECO:0000256" key="1">
    <source>
        <dbReference type="SAM" id="Phobius"/>
    </source>
</evidence>
<gene>
    <name evidence="2" type="ORF">F938_02596</name>
</gene>
<evidence type="ECO:0000313" key="2">
    <source>
        <dbReference type="EMBL" id="ENV94822.1"/>
    </source>
</evidence>
<comment type="caution">
    <text evidence="2">The sequence shown here is derived from an EMBL/GenBank/DDBJ whole genome shotgun (WGS) entry which is preliminary data.</text>
</comment>
<accession>N9D9D7</accession>
<keyword evidence="1" id="KW-0812">Transmembrane</keyword>
<keyword evidence="1" id="KW-0472">Membrane</keyword>
<feature type="transmembrane region" description="Helical" evidence="1">
    <location>
        <begin position="81"/>
        <end position="99"/>
    </location>
</feature>
<protein>
    <submittedName>
        <fullName evidence="2">Uncharacterized protein</fullName>
    </submittedName>
</protein>
<keyword evidence="3" id="KW-1185">Reference proteome</keyword>